<protein>
    <submittedName>
        <fullName evidence="1">Stabilization protein</fullName>
    </submittedName>
</protein>
<proteinExistence type="predicted"/>
<accession>A0A8S5NFP2</accession>
<reference evidence="1" key="1">
    <citation type="journal article" date="2021" name="Proc. Natl. Acad. Sci. U.S.A.">
        <title>A Catalog of Tens of Thousands of Viruses from Human Metagenomes Reveals Hidden Associations with Chronic Diseases.</title>
        <authorList>
            <person name="Tisza M.J."/>
            <person name="Buck C.B."/>
        </authorList>
    </citation>
    <scope>NUCLEOTIDE SEQUENCE</scope>
    <source>
        <strain evidence="1">CtUSJ1</strain>
    </source>
</reference>
<sequence>MGVKQVATTNGFRLGLDWSNPPENIDVQALTQAQQCEFDRTDNALRTVPGIRVLYDFGLPVETLYYDVYRNKWYFSSSRNLYETDFNTNKLLGTLSGTSKPKYHAFGGDILIASGDKLQAISGAGKLYTTESPTCDMVSSHSGRVLIASTNSHRLNWSAVGNYNAWNHISNDASSAQYVDVGYKDQGSIIAVDFLSRAIIVYKEYGRVYQVIGTPDAQNLTVYPLSSTGYCSGATVSVDDRSYYLGEQGFMSFMPTNTYAEIQPFETGLNINSYLLKYITKDCEVWHIASRKQIWIKPYNGETVFIYHYLPRYEDGRGVFTSRKFTHSINAVVDVNKETYIAYGNKIGILDETIDTDDNVQIQTSIISGNRLATRQFVLIMNYNFVTHNLIPGHGTIGISNKKPKPINFSSKATKTYYANEKLYEAKTLMNVNEYTKAYKIGGGANRNVQFKINVQKGAISLRQLDYTYEEV</sequence>
<organism evidence="1">
    <name type="scientific">Podoviridae sp. ctUSJ1</name>
    <dbReference type="NCBI Taxonomy" id="2826558"/>
    <lineage>
        <taxon>Viruses</taxon>
        <taxon>Duplodnaviria</taxon>
        <taxon>Heunggongvirae</taxon>
        <taxon>Uroviricota</taxon>
        <taxon>Caudoviricetes</taxon>
    </lineage>
</organism>
<dbReference type="SUPFAM" id="SSF101898">
    <property type="entry name" value="NHL repeat"/>
    <property type="match status" value="1"/>
</dbReference>
<dbReference type="EMBL" id="BK015155">
    <property type="protein sequence ID" value="DAD93204.1"/>
    <property type="molecule type" value="Genomic_DNA"/>
</dbReference>
<evidence type="ECO:0000313" key="1">
    <source>
        <dbReference type="EMBL" id="DAD93204.1"/>
    </source>
</evidence>
<name>A0A8S5NFP2_9CAUD</name>